<dbReference type="InterPro" id="IPR029071">
    <property type="entry name" value="Ubiquitin-like_domsf"/>
</dbReference>
<dbReference type="SUPFAM" id="SSF54236">
    <property type="entry name" value="Ubiquitin-like"/>
    <property type="match status" value="1"/>
</dbReference>
<feature type="compositionally biased region" description="Polar residues" evidence="2">
    <location>
        <begin position="56"/>
        <end position="69"/>
    </location>
</feature>
<sequence>MDEEAVEEVPTIAAETSDTNINEPTEVQTEPAQEPSIDQEPEQEQPHIDPKDASEQQEQPSTQQKSSLTEGRLSHDDQEPTQEEMEQPSTGKEESLEQKEEPDMHQEPLVTAERIQPDDQEPTSGETEQLSTSQEEVPNQQEKLSGDQDAVTGEQVAVHELEVTIEQRHGDLEKSIPDLGQVLDKQQQTLMFEEQDLAGDMIPNASLDERRRTKTNLEFQKTLASEDMNNATATVKIMIVPDGHVVTTAFTIGFTIGMLKEYFASQLKIPQMVIQIMFQGKPVQDTDSLMDLGVRPHGTIQLEMLSTDPDSFPIKTIKPQHDYNMPDVITVKVQTDAATYQDVVVEIERLPFHKPYLGGYKHKLTGAEYHHAGTQTVPKKRPDRGVEVFSRDTQTVVTKNKYQQSRNTTSTQMTKIGCYVANLTDKLIEPKQYMTADEYHARRLAAVIVIQKYYRRFSAKRHVEELRRAKQMRQEWECQEELRKKKEKEDRLKREHDRRMNPKTKEDFEILYHALEVWRLEEVDRINKTYSGAERKAALCELLEQEAELIASVERYKQDANVENHKEAIQAFLDKCSQPKKWKAFDGKTTSMHTQYTIRARELRDIYTSINIKNLSVDERLDALLTLKQTVKEHNCKLTQDIVELIDREADLLMRGVQDSNLEGLRKRISTLFLQYIKTPMFNPEVARLLKVPQDPTILSKNIYFCPGCKSYLPSTEFTLSINARTVDRCRQCAKLDNRARRREDLSKYRLLLKQLKKSEADYEDDANIAFLLQEQDIQYLVENIWAAQSILSSWDDLFDLAIVRWNKYLEWTPWNCILLTKDEAAAHLKLSNAEQAYGVAFIRKVKHKHILAKNYFSQIPHMAPFLHKDLSHPKPQPNNLIITKSLPAASHA</sequence>
<reference evidence="4" key="1">
    <citation type="journal article" date="2022" name="bioRxiv">
        <title>Sequencing and chromosome-scale assembly of the giantPleurodeles waltlgenome.</title>
        <authorList>
            <person name="Brown T."/>
            <person name="Elewa A."/>
            <person name="Iarovenko S."/>
            <person name="Subramanian E."/>
            <person name="Araus A.J."/>
            <person name="Petzold A."/>
            <person name="Susuki M."/>
            <person name="Suzuki K.-i.T."/>
            <person name="Hayashi T."/>
            <person name="Toyoda A."/>
            <person name="Oliveira C."/>
            <person name="Osipova E."/>
            <person name="Leigh N.D."/>
            <person name="Simon A."/>
            <person name="Yun M.H."/>
        </authorList>
    </citation>
    <scope>NUCLEOTIDE SEQUENCE</scope>
    <source>
        <strain evidence="4">20211129_DDA</strain>
        <tissue evidence="4">Liver</tissue>
    </source>
</reference>
<dbReference type="EMBL" id="JANPWB010000008">
    <property type="protein sequence ID" value="KAJ1161231.1"/>
    <property type="molecule type" value="Genomic_DNA"/>
</dbReference>
<proteinExistence type="predicted"/>
<dbReference type="PANTHER" id="PTHR21074:SF0">
    <property type="entry name" value="IQ AND UBIQUITIN-LIKE DOMAIN-CONTAINING PROTEIN"/>
    <property type="match status" value="1"/>
</dbReference>
<dbReference type="GO" id="GO:0060271">
    <property type="term" value="P:cilium assembly"/>
    <property type="evidence" value="ECO:0007669"/>
    <property type="project" value="TreeGrafter"/>
</dbReference>
<feature type="coiled-coil region" evidence="1">
    <location>
        <begin position="459"/>
        <end position="499"/>
    </location>
</feature>
<feature type="compositionally biased region" description="Basic and acidic residues" evidence="2">
    <location>
        <begin position="91"/>
        <end position="106"/>
    </location>
</feature>
<feature type="compositionally biased region" description="Polar residues" evidence="2">
    <location>
        <begin position="14"/>
        <end position="31"/>
    </location>
</feature>
<protein>
    <recommendedName>
        <fullName evidence="3">Ubiquitin-like domain-containing protein</fullName>
    </recommendedName>
</protein>
<dbReference type="GO" id="GO:0030317">
    <property type="term" value="P:flagellated sperm motility"/>
    <property type="evidence" value="ECO:0007669"/>
    <property type="project" value="TreeGrafter"/>
</dbReference>
<dbReference type="GO" id="GO:0031514">
    <property type="term" value="C:motile cilium"/>
    <property type="evidence" value="ECO:0007669"/>
    <property type="project" value="TreeGrafter"/>
</dbReference>
<dbReference type="Proteomes" id="UP001066276">
    <property type="component" value="Chromosome 4_2"/>
</dbReference>
<dbReference type="InterPro" id="IPR000626">
    <property type="entry name" value="Ubiquitin-like_dom"/>
</dbReference>
<dbReference type="InterPro" id="IPR037695">
    <property type="entry name" value="IQUB"/>
</dbReference>
<feature type="region of interest" description="Disordered" evidence="2">
    <location>
        <begin position="1"/>
        <end position="150"/>
    </location>
</feature>
<evidence type="ECO:0000256" key="2">
    <source>
        <dbReference type="SAM" id="MobiDB-lite"/>
    </source>
</evidence>
<comment type="caution">
    <text evidence="4">The sequence shown here is derived from an EMBL/GenBank/DDBJ whole genome shotgun (WGS) entry which is preliminary data.</text>
</comment>
<accession>A0AAV7SBL7</accession>
<keyword evidence="1" id="KW-0175">Coiled coil</keyword>
<dbReference type="GO" id="GO:0001669">
    <property type="term" value="C:acrosomal vesicle"/>
    <property type="evidence" value="ECO:0007669"/>
    <property type="project" value="TreeGrafter"/>
</dbReference>
<dbReference type="PANTHER" id="PTHR21074">
    <property type="entry name" value="IQ AND UBIQUITIN-LIKE DOMAIN-CONTAINING PROTEIN"/>
    <property type="match status" value="1"/>
</dbReference>
<evidence type="ECO:0000256" key="1">
    <source>
        <dbReference type="SAM" id="Coils"/>
    </source>
</evidence>
<feature type="compositionally biased region" description="Basic and acidic residues" evidence="2">
    <location>
        <begin position="44"/>
        <end position="54"/>
    </location>
</feature>
<name>A0AAV7SBL7_PLEWA</name>
<evidence type="ECO:0000313" key="5">
    <source>
        <dbReference type="Proteomes" id="UP001066276"/>
    </source>
</evidence>
<dbReference type="PROSITE" id="PS50096">
    <property type="entry name" value="IQ"/>
    <property type="match status" value="1"/>
</dbReference>
<organism evidence="4 5">
    <name type="scientific">Pleurodeles waltl</name>
    <name type="common">Iberian ribbed newt</name>
    <dbReference type="NCBI Taxonomy" id="8319"/>
    <lineage>
        <taxon>Eukaryota</taxon>
        <taxon>Metazoa</taxon>
        <taxon>Chordata</taxon>
        <taxon>Craniata</taxon>
        <taxon>Vertebrata</taxon>
        <taxon>Euteleostomi</taxon>
        <taxon>Amphibia</taxon>
        <taxon>Batrachia</taxon>
        <taxon>Caudata</taxon>
        <taxon>Salamandroidea</taxon>
        <taxon>Salamandridae</taxon>
        <taxon>Pleurodelinae</taxon>
        <taxon>Pleurodeles</taxon>
    </lineage>
</organism>
<dbReference type="CDD" id="cd17061">
    <property type="entry name" value="Ubl_IQUB"/>
    <property type="match status" value="1"/>
</dbReference>
<dbReference type="Pfam" id="PF25805">
    <property type="entry name" value="IQUB"/>
    <property type="match status" value="1"/>
</dbReference>
<dbReference type="PROSITE" id="PS50053">
    <property type="entry name" value="UBIQUITIN_2"/>
    <property type="match status" value="1"/>
</dbReference>
<gene>
    <name evidence="4" type="ORF">NDU88_001718</name>
</gene>
<dbReference type="AlphaFoldDB" id="A0AAV7SBL7"/>
<evidence type="ECO:0000259" key="3">
    <source>
        <dbReference type="PROSITE" id="PS50053"/>
    </source>
</evidence>
<evidence type="ECO:0000313" key="4">
    <source>
        <dbReference type="EMBL" id="KAJ1161231.1"/>
    </source>
</evidence>
<feature type="domain" description="Ubiquitin-like" evidence="3">
    <location>
        <begin position="233"/>
        <end position="302"/>
    </location>
</feature>
<dbReference type="InterPro" id="IPR057887">
    <property type="entry name" value="IQUB_helical"/>
</dbReference>
<dbReference type="Gene3D" id="3.10.20.90">
    <property type="entry name" value="Phosphatidylinositol 3-kinase Catalytic Subunit, Chain A, domain 1"/>
    <property type="match status" value="1"/>
</dbReference>
<keyword evidence="5" id="KW-1185">Reference proteome</keyword>
<feature type="compositionally biased region" description="Polar residues" evidence="2">
    <location>
        <begin position="122"/>
        <end position="143"/>
    </location>
</feature>